<sequence length="127" mass="13651">MNAPVEITKGQLMRRIVEDLIRVEGVIGSLLVGKDGLVVASTLLDEEDAEILGAMSAAVFGEIDKATKRIGVGTLVDSIIDAKDGSILLLEARELILVVITQRIVNFGLVKMEMRRAAKRIGEAVPI</sequence>
<dbReference type="HOGENOM" id="CLU_118613_4_0_0"/>
<dbReference type="Pfam" id="PF03259">
    <property type="entry name" value="Robl_LC7"/>
    <property type="match status" value="1"/>
</dbReference>
<gene>
    <name evidence="2" type="ORF">OSCT_2807</name>
</gene>
<dbReference type="SUPFAM" id="SSF103196">
    <property type="entry name" value="Roadblock/LC7 domain"/>
    <property type="match status" value="1"/>
</dbReference>
<dbReference type="InterPro" id="IPR037587">
    <property type="entry name" value="LAMTOR2-like"/>
</dbReference>
<dbReference type="EMBL" id="ADVR01000117">
    <property type="protein sequence ID" value="EFO79305.1"/>
    <property type="molecule type" value="Genomic_DNA"/>
</dbReference>
<dbReference type="Gene3D" id="3.30.450.30">
    <property type="entry name" value="Dynein light chain 2a, cytoplasmic"/>
    <property type="match status" value="1"/>
</dbReference>
<dbReference type="GO" id="GO:0032008">
    <property type="term" value="P:positive regulation of TOR signaling"/>
    <property type="evidence" value="ECO:0007669"/>
    <property type="project" value="InterPro"/>
</dbReference>
<reference evidence="2 3" key="1">
    <citation type="journal article" date="2011" name="J. Bacteriol.">
        <title>Draft genome sequence of the anoxygenic filamentous phototrophic bacterium Oscillochloris trichoides subsp. DG-6.</title>
        <authorList>
            <person name="Kuznetsov B.B."/>
            <person name="Ivanovsky R.N."/>
            <person name="Keppen O.I."/>
            <person name="Sukhacheva M.V."/>
            <person name="Bumazhkin B.K."/>
            <person name="Patutina E.O."/>
            <person name="Beletsky A.V."/>
            <person name="Mardanov A.V."/>
            <person name="Baslerov R.V."/>
            <person name="Panteleeva A.N."/>
            <person name="Kolganova T.V."/>
            <person name="Ravin N.V."/>
            <person name="Skryabin K.G."/>
        </authorList>
    </citation>
    <scope>NUCLEOTIDE SEQUENCE [LARGE SCALE GENOMIC DNA]</scope>
    <source>
        <strain evidence="2 3">DG-6</strain>
    </source>
</reference>
<dbReference type="AlphaFoldDB" id="E1IHK6"/>
<dbReference type="Proteomes" id="UP000054010">
    <property type="component" value="Unassembled WGS sequence"/>
</dbReference>
<evidence type="ECO:0000313" key="2">
    <source>
        <dbReference type="EMBL" id="EFO79305.1"/>
    </source>
</evidence>
<dbReference type="STRING" id="765420.OSCT_2807"/>
<accession>E1IHK6</accession>
<organism evidence="2 3">
    <name type="scientific">Oscillochloris trichoides DG-6</name>
    <dbReference type="NCBI Taxonomy" id="765420"/>
    <lineage>
        <taxon>Bacteria</taxon>
        <taxon>Bacillati</taxon>
        <taxon>Chloroflexota</taxon>
        <taxon>Chloroflexia</taxon>
        <taxon>Chloroflexales</taxon>
        <taxon>Chloroflexineae</taxon>
        <taxon>Oscillochloridaceae</taxon>
        <taxon>Oscillochloris</taxon>
    </lineage>
</organism>
<evidence type="ECO:0000259" key="1">
    <source>
        <dbReference type="SMART" id="SM00960"/>
    </source>
</evidence>
<dbReference type="SMART" id="SM00960">
    <property type="entry name" value="Robl_LC7"/>
    <property type="match status" value="1"/>
</dbReference>
<proteinExistence type="predicted"/>
<dbReference type="PANTHER" id="PTHR13323">
    <property type="entry name" value="LATE ENDOSOMAL/LYSOSOMAL MP1 INTERACTING PROTEIN"/>
    <property type="match status" value="1"/>
</dbReference>
<dbReference type="InterPro" id="IPR004942">
    <property type="entry name" value="Roadblock/LAMTOR2_dom"/>
</dbReference>
<comment type="caution">
    <text evidence="2">The sequence shown here is derived from an EMBL/GenBank/DDBJ whole genome shotgun (WGS) entry which is preliminary data.</text>
</comment>
<dbReference type="GO" id="GO:0005085">
    <property type="term" value="F:guanyl-nucleotide exchange factor activity"/>
    <property type="evidence" value="ECO:0007669"/>
    <property type="project" value="InterPro"/>
</dbReference>
<protein>
    <submittedName>
        <fullName evidence="2">Roadblock/LC7 family protein</fullName>
    </submittedName>
</protein>
<dbReference type="GO" id="GO:0060090">
    <property type="term" value="F:molecular adaptor activity"/>
    <property type="evidence" value="ECO:0007669"/>
    <property type="project" value="InterPro"/>
</dbReference>
<evidence type="ECO:0000313" key="3">
    <source>
        <dbReference type="Proteomes" id="UP000054010"/>
    </source>
</evidence>
<feature type="domain" description="Roadblock/LAMTOR2" evidence="1">
    <location>
        <begin position="13"/>
        <end position="101"/>
    </location>
</feature>
<name>E1IHK6_9CHLR</name>
<dbReference type="eggNOG" id="COG2018">
    <property type="taxonomic scope" value="Bacteria"/>
</dbReference>
<keyword evidence="3" id="KW-1185">Reference proteome</keyword>